<evidence type="ECO:0000313" key="4">
    <source>
        <dbReference type="Proteomes" id="UP001277761"/>
    </source>
</evidence>
<keyword evidence="4" id="KW-1185">Reference proteome</keyword>
<feature type="region of interest" description="Disordered" evidence="1">
    <location>
        <begin position="438"/>
        <end position="462"/>
    </location>
</feature>
<dbReference type="InterPro" id="IPR003399">
    <property type="entry name" value="Mce/MlaD"/>
</dbReference>
<gene>
    <name evidence="3" type="ORF">SK069_19765</name>
</gene>
<accession>A0ABU4VSS8</accession>
<evidence type="ECO:0000313" key="3">
    <source>
        <dbReference type="EMBL" id="MDX8153845.1"/>
    </source>
</evidence>
<evidence type="ECO:0000256" key="1">
    <source>
        <dbReference type="SAM" id="MobiDB-lite"/>
    </source>
</evidence>
<protein>
    <recommendedName>
        <fullName evidence="2">Mce/MlaD domain-containing protein</fullName>
    </recommendedName>
</protein>
<feature type="domain" description="Mce/MlaD" evidence="2">
    <location>
        <begin position="44"/>
        <end position="119"/>
    </location>
</feature>
<dbReference type="Proteomes" id="UP001277761">
    <property type="component" value="Unassembled WGS sequence"/>
</dbReference>
<dbReference type="EMBL" id="JAXAVX010000022">
    <property type="protein sequence ID" value="MDX8153845.1"/>
    <property type="molecule type" value="Genomic_DNA"/>
</dbReference>
<dbReference type="InterPro" id="IPR052336">
    <property type="entry name" value="MlaD_Phospholipid_Transporter"/>
</dbReference>
<dbReference type="RefSeq" id="WP_319955994.1">
    <property type="nucleotide sequence ID" value="NZ_JAXAVX010000022.1"/>
</dbReference>
<organism evidence="3 4">
    <name type="scientific">Patulibacter brassicae</name>
    <dbReference type="NCBI Taxonomy" id="1705717"/>
    <lineage>
        <taxon>Bacteria</taxon>
        <taxon>Bacillati</taxon>
        <taxon>Actinomycetota</taxon>
        <taxon>Thermoleophilia</taxon>
        <taxon>Solirubrobacterales</taxon>
        <taxon>Patulibacteraceae</taxon>
        <taxon>Patulibacter</taxon>
    </lineage>
</organism>
<proteinExistence type="predicted"/>
<sequence length="462" mass="48836">MTRTVPAAPGGRAARALLLAGLLAVVVVAVLLVRGGGSSATHRILLPDAGQLVDGNEVQVGGRRVGLVTGIELTDGYRAEVRFEVTDEDLLPLHEGTTAAVRVVSMSGMANRVVSLTPGPSSAPELQDGAALPVDAVTTPVELDQFFDVFQPRTREGLRRIFRGGSRTLAGRERDANLALRRLAPALGSGRRLFAELAGDGEALERLLRSGSRTVGALARERQSLTSAVSHLRTTSAALADEGAALEQTLDRLPGTFSRVRATFGEVRTTLDRLDPLVAASKPAARDGLPLLRELRPMAAELVPTVRDASRLARGPRSGDDLLELLASLPPLARAGVPALEAARRSSNASRPVAAFVRPYAPEITGWFRTFSGATAIYDANGHVARTQGVLNLNSPTDLPTALAPIRSLLQLTAPLLGLHHTTPTKVRRCPGANFQTLPDRSNRYRDGGTLDCDPEAVVPGG</sequence>
<name>A0ABU4VSS8_9ACTN</name>
<evidence type="ECO:0000259" key="2">
    <source>
        <dbReference type="Pfam" id="PF02470"/>
    </source>
</evidence>
<dbReference type="Pfam" id="PF02470">
    <property type="entry name" value="MlaD"/>
    <property type="match status" value="1"/>
</dbReference>
<reference evidence="3 4" key="1">
    <citation type="submission" date="2023-11" db="EMBL/GenBank/DDBJ databases">
        <authorList>
            <person name="Xu M."/>
            <person name="Jiang T."/>
        </authorList>
    </citation>
    <scope>NUCLEOTIDE SEQUENCE [LARGE SCALE GENOMIC DNA]</scope>
    <source>
        <strain evidence="3 4">SD</strain>
    </source>
</reference>
<comment type="caution">
    <text evidence="3">The sequence shown here is derived from an EMBL/GenBank/DDBJ whole genome shotgun (WGS) entry which is preliminary data.</text>
</comment>
<dbReference type="PANTHER" id="PTHR33371">
    <property type="entry name" value="INTERMEMBRANE PHOSPHOLIPID TRANSPORT SYSTEM BINDING PROTEIN MLAD-RELATED"/>
    <property type="match status" value="1"/>
</dbReference>
<dbReference type="PANTHER" id="PTHR33371:SF4">
    <property type="entry name" value="INTERMEMBRANE PHOSPHOLIPID TRANSPORT SYSTEM BINDING PROTEIN MLAD"/>
    <property type="match status" value="1"/>
</dbReference>